<accession>A0A084XTW6</accession>
<name>A0A084XTW6_9PROT</name>
<sequence>MATADTVHQHARRTMRLTCHGDGLLRGQRIGDVTGNGERTNLVGNPLDTLGVDVDHRHLGTRLNEIARRFGTQARCRPGHYRRTCP</sequence>
<evidence type="ECO:0000313" key="2">
    <source>
        <dbReference type="Proteomes" id="UP000019812"/>
    </source>
</evidence>
<organism evidence="1 2">
    <name type="scientific">Candidatus Accumulibacter vicinus</name>
    <dbReference type="NCBI Taxonomy" id="2954382"/>
    <lineage>
        <taxon>Bacteria</taxon>
        <taxon>Pseudomonadati</taxon>
        <taxon>Pseudomonadota</taxon>
        <taxon>Betaproteobacteria</taxon>
        <taxon>Candidatus Accumulibacter</taxon>
    </lineage>
</organism>
<dbReference type="AlphaFoldDB" id="A0A084XTW6"/>
<reference evidence="1 2" key="1">
    <citation type="submission" date="2014-07" db="EMBL/GenBank/DDBJ databases">
        <title>Expanding our view of genomic diversity in Candidatus Accumulibacter clades.</title>
        <authorList>
            <person name="Skennerton C.T."/>
            <person name="Barr J.J."/>
            <person name="Slater F.R."/>
            <person name="Bond P.L."/>
            <person name="Tyson G.W."/>
        </authorList>
    </citation>
    <scope>NUCLEOTIDE SEQUENCE [LARGE SCALE GENOMIC DNA]</scope>
    <source>
        <strain evidence="2">SK-01</strain>
    </source>
</reference>
<dbReference type="Proteomes" id="UP000019812">
    <property type="component" value="Unassembled WGS sequence"/>
</dbReference>
<evidence type="ECO:0000313" key="1">
    <source>
        <dbReference type="EMBL" id="KFB65910.1"/>
    </source>
</evidence>
<gene>
    <name evidence="1" type="ORF">CAPSK01_004749</name>
</gene>
<comment type="caution">
    <text evidence="1">The sequence shown here is derived from an EMBL/GenBank/DDBJ whole genome shotgun (WGS) entry which is preliminary data.</text>
</comment>
<protein>
    <submittedName>
        <fullName evidence="1">Uncharacterized protein</fullName>
    </submittedName>
</protein>
<dbReference type="EMBL" id="JDSS02000053">
    <property type="protein sequence ID" value="KFB65910.1"/>
    <property type="molecule type" value="Genomic_DNA"/>
</dbReference>
<proteinExistence type="predicted"/>